<feature type="transmembrane region" description="Helical" evidence="5">
    <location>
        <begin position="137"/>
        <end position="154"/>
    </location>
</feature>
<dbReference type="InterPro" id="IPR007016">
    <property type="entry name" value="O-antigen_ligase-rel_domated"/>
</dbReference>
<dbReference type="PANTHER" id="PTHR37422:SF13">
    <property type="entry name" value="LIPOPOLYSACCHARIDE BIOSYNTHESIS PROTEIN PA4999-RELATED"/>
    <property type="match status" value="1"/>
</dbReference>
<comment type="subcellular location">
    <subcellularLocation>
        <location evidence="1">Membrane</location>
        <topology evidence="1">Multi-pass membrane protein</topology>
    </subcellularLocation>
</comment>
<comment type="caution">
    <text evidence="7">The sequence shown here is derived from an EMBL/GenBank/DDBJ whole genome shotgun (WGS) entry which is preliminary data.</text>
</comment>
<feature type="transmembrane region" description="Helical" evidence="5">
    <location>
        <begin position="7"/>
        <end position="31"/>
    </location>
</feature>
<evidence type="ECO:0000313" key="8">
    <source>
        <dbReference type="Proteomes" id="UP001595478"/>
    </source>
</evidence>
<evidence type="ECO:0000256" key="5">
    <source>
        <dbReference type="SAM" id="Phobius"/>
    </source>
</evidence>
<sequence>MFVTFVYLLIAGSIILLISAPWVAAVSYAFLSMLQPQYIWFWAFQNVSLFKITAGIAIMGWGFCMLRGQINWRVYNNFIFFGVIALLALYHLSELFTPFKSYSSSVSSDLVMGIYFTIVLMFIVVLGLINNKLAVQFLSWGFIALTLYYAWWANELYFSGNWAMFKNGRLTGPFGSPYGDGNVLSIIWVIGMPFIIFSIFNVKSIWVKVGLICCIPLILHAIILCASRGALLSTGMATLFAATIVRSKAFNIILALGMGIFIIDQGAQLMSRTVSTVQQARSETEQPLNPRLVSWKVGYELVKSRPLFGVGPQRFLEASSFYTDNRSPHVAHNTLVNFAANLGIFAGFIYLGFFYKAWRMFKQNKKKLEESPDKLFEFVNNATICSMVGFFFGALFLDLIIFEPFFFLLILLVANNFLISQLGDKQQAVVDNLKQTKTTRA</sequence>
<reference evidence="8" key="1">
    <citation type="journal article" date="2019" name="Int. J. Syst. Evol. Microbiol.">
        <title>The Global Catalogue of Microorganisms (GCM) 10K type strain sequencing project: providing services to taxonomists for standard genome sequencing and annotation.</title>
        <authorList>
            <consortium name="The Broad Institute Genomics Platform"/>
            <consortium name="The Broad Institute Genome Sequencing Center for Infectious Disease"/>
            <person name="Wu L."/>
            <person name="Ma J."/>
        </authorList>
    </citation>
    <scope>NUCLEOTIDE SEQUENCE [LARGE SCALE GENOMIC DNA]</scope>
    <source>
        <strain evidence="8">KCTC 52473</strain>
    </source>
</reference>
<evidence type="ECO:0000313" key="7">
    <source>
        <dbReference type="EMBL" id="MFC3120833.1"/>
    </source>
</evidence>
<gene>
    <name evidence="7" type="ORF">ACFOHL_04335</name>
</gene>
<dbReference type="InterPro" id="IPR051533">
    <property type="entry name" value="WaaL-like"/>
</dbReference>
<keyword evidence="3 5" id="KW-1133">Transmembrane helix</keyword>
<feature type="transmembrane region" description="Helical" evidence="5">
    <location>
        <begin position="209"/>
        <end position="231"/>
    </location>
</feature>
<evidence type="ECO:0000256" key="1">
    <source>
        <dbReference type="ARBA" id="ARBA00004141"/>
    </source>
</evidence>
<dbReference type="PANTHER" id="PTHR37422">
    <property type="entry name" value="TEICHURONIC ACID BIOSYNTHESIS PROTEIN TUAE"/>
    <property type="match status" value="1"/>
</dbReference>
<feature type="transmembrane region" description="Helical" evidence="5">
    <location>
        <begin position="237"/>
        <end position="263"/>
    </location>
</feature>
<feature type="transmembrane region" description="Helical" evidence="5">
    <location>
        <begin position="74"/>
        <end position="92"/>
    </location>
</feature>
<proteinExistence type="predicted"/>
<evidence type="ECO:0000256" key="4">
    <source>
        <dbReference type="ARBA" id="ARBA00023136"/>
    </source>
</evidence>
<keyword evidence="2 5" id="KW-0812">Transmembrane</keyword>
<dbReference type="EMBL" id="JBHRSW010000006">
    <property type="protein sequence ID" value="MFC3120833.1"/>
    <property type="molecule type" value="Genomic_DNA"/>
</dbReference>
<evidence type="ECO:0000259" key="6">
    <source>
        <dbReference type="Pfam" id="PF04932"/>
    </source>
</evidence>
<feature type="transmembrane region" description="Helical" evidence="5">
    <location>
        <begin position="112"/>
        <end position="130"/>
    </location>
</feature>
<keyword evidence="4 5" id="KW-0472">Membrane</keyword>
<evidence type="ECO:0000256" key="3">
    <source>
        <dbReference type="ARBA" id="ARBA00022989"/>
    </source>
</evidence>
<feature type="transmembrane region" description="Helical" evidence="5">
    <location>
        <begin position="37"/>
        <end position="62"/>
    </location>
</feature>
<dbReference type="Proteomes" id="UP001595478">
    <property type="component" value="Unassembled WGS sequence"/>
</dbReference>
<feature type="transmembrane region" description="Helical" evidence="5">
    <location>
        <begin position="183"/>
        <end position="202"/>
    </location>
</feature>
<feature type="transmembrane region" description="Helical" evidence="5">
    <location>
        <begin position="335"/>
        <end position="358"/>
    </location>
</feature>
<feature type="domain" description="O-antigen ligase-related" evidence="6">
    <location>
        <begin position="217"/>
        <end position="351"/>
    </location>
</feature>
<dbReference type="GO" id="GO:0016874">
    <property type="term" value="F:ligase activity"/>
    <property type="evidence" value="ECO:0007669"/>
    <property type="project" value="UniProtKB-KW"/>
</dbReference>
<evidence type="ECO:0000256" key="2">
    <source>
        <dbReference type="ARBA" id="ARBA00022692"/>
    </source>
</evidence>
<accession>A0ABV7FNJ8</accession>
<keyword evidence="8" id="KW-1185">Reference proteome</keyword>
<protein>
    <submittedName>
        <fullName evidence="7">O-antigen ligase family protein</fullName>
    </submittedName>
</protein>
<dbReference type="RefSeq" id="WP_376918976.1">
    <property type="nucleotide sequence ID" value="NZ_JBHRSW010000006.1"/>
</dbReference>
<keyword evidence="7" id="KW-0436">Ligase</keyword>
<organism evidence="7 8">
    <name type="scientific">Agaribacter flavus</name>
    <dbReference type="NCBI Taxonomy" id="1902781"/>
    <lineage>
        <taxon>Bacteria</taxon>
        <taxon>Pseudomonadati</taxon>
        <taxon>Pseudomonadota</taxon>
        <taxon>Gammaproteobacteria</taxon>
        <taxon>Alteromonadales</taxon>
        <taxon>Alteromonadaceae</taxon>
        <taxon>Agaribacter</taxon>
    </lineage>
</organism>
<dbReference type="Pfam" id="PF04932">
    <property type="entry name" value="Wzy_C"/>
    <property type="match status" value="1"/>
</dbReference>
<name>A0ABV7FNJ8_9ALTE</name>